<dbReference type="SUPFAM" id="SSF55729">
    <property type="entry name" value="Acyl-CoA N-acyltransferases (Nat)"/>
    <property type="match status" value="1"/>
</dbReference>
<reference evidence="2 3" key="2">
    <citation type="submission" date="2019-09" db="EMBL/GenBank/DDBJ databases">
        <title>Mesorhizobium sp. MaA-C15 isolated from Microcystis aeruginosa.</title>
        <authorList>
            <person name="Jeong S.E."/>
            <person name="Jin H.M."/>
            <person name="Jeon C.O."/>
        </authorList>
    </citation>
    <scope>NUCLEOTIDE SEQUENCE [LARGE SCALE GENOMIC DNA]</scope>
    <source>
        <strain evidence="2 3">MaA-C15</strain>
    </source>
</reference>
<dbReference type="Proteomes" id="UP000323258">
    <property type="component" value="Unassembled WGS sequence"/>
</dbReference>
<evidence type="ECO:0000313" key="2">
    <source>
        <dbReference type="EMBL" id="TYR29732.1"/>
    </source>
</evidence>
<dbReference type="SUPFAM" id="SSF88723">
    <property type="entry name" value="PIN domain-like"/>
    <property type="match status" value="1"/>
</dbReference>
<evidence type="ECO:0000313" key="3">
    <source>
        <dbReference type="Proteomes" id="UP000323258"/>
    </source>
</evidence>
<dbReference type="GO" id="GO:0016747">
    <property type="term" value="F:acyltransferase activity, transferring groups other than amino-acyl groups"/>
    <property type="evidence" value="ECO:0007669"/>
    <property type="project" value="InterPro"/>
</dbReference>
<dbReference type="OrthoDB" id="9773249at2"/>
<dbReference type="Pfam" id="PF00583">
    <property type="entry name" value="Acetyltransf_1"/>
    <property type="match status" value="1"/>
</dbReference>
<protein>
    <submittedName>
        <fullName evidence="2">GNAT family N-acetyltransferase</fullName>
    </submittedName>
</protein>
<proteinExistence type="predicted"/>
<comment type="caution">
    <text evidence="2">The sequence shown here is derived from an EMBL/GenBank/DDBJ whole genome shotgun (WGS) entry which is preliminary data.</text>
</comment>
<reference evidence="2 3" key="1">
    <citation type="submission" date="2019-08" db="EMBL/GenBank/DDBJ databases">
        <authorList>
            <person name="Seo Y.L."/>
        </authorList>
    </citation>
    <scope>NUCLEOTIDE SEQUENCE [LARGE SCALE GENOMIC DNA]</scope>
    <source>
        <strain evidence="2 3">MaA-C15</strain>
    </source>
</reference>
<evidence type="ECO:0000259" key="1">
    <source>
        <dbReference type="PROSITE" id="PS51186"/>
    </source>
</evidence>
<dbReference type="InterPro" id="IPR029060">
    <property type="entry name" value="PIN-like_dom_sf"/>
</dbReference>
<name>A0A5D4GP02_9HYPH</name>
<dbReference type="RefSeq" id="WP_148917040.1">
    <property type="nucleotide sequence ID" value="NZ_VSZS01000068.1"/>
</dbReference>
<dbReference type="InterPro" id="IPR000182">
    <property type="entry name" value="GNAT_dom"/>
</dbReference>
<sequence length="508" mass="58060">MHILIDTNVVFGLEDNTPIKATFARFFRLCSLYGIRLFISDATFRDIENDRDEGRRRATLSKLEKYQRLGPVPSRFLDEVSADLPPDSRRNSTIDSHFLAALTANAVDFLVTQDDGIHRRASRSGIVDRVLFVPDAIRIIEKKFEPNTVKLPYISHKKAYELDIRAEIFDSLREGYPEFDDWFVEKCQRAQRDCWVIEVDEEIVGIVIYKVESSGATDALSTGSKFLKLCTFKMSPSYRGERFGEQLLKQALWHAASNAFDVIYITAFEDQAVLINLLNHFGFRITYRNKRGEFVLEKSISKDVNKPKDMLPLEATLINYPRYYHGKENSKFAVPIQGDYFDRLFPENDGKRQGELFRPGELSTPMLNQKRIPGNTIRKVYVCRSNSERVRPGDVIVFYKSQREGDDHSQCATTLGVVEGYSEALTRDELVKMTSKRSVFSDEFLGDMFNDNTSPVKVLDFLLIGHFQTPIPLHRLVDFGAVKSAPQSIAHIPDEAFESIIQAGHLKP</sequence>
<dbReference type="CDD" id="cd04301">
    <property type="entry name" value="NAT_SF"/>
    <property type="match status" value="1"/>
</dbReference>
<gene>
    <name evidence="2" type="ORF">FY036_23115</name>
</gene>
<keyword evidence="3" id="KW-1185">Reference proteome</keyword>
<dbReference type="PROSITE" id="PS51186">
    <property type="entry name" value="GNAT"/>
    <property type="match status" value="1"/>
</dbReference>
<dbReference type="InterPro" id="IPR016181">
    <property type="entry name" value="Acyl_CoA_acyltransferase"/>
</dbReference>
<dbReference type="EMBL" id="VSZS01000068">
    <property type="protein sequence ID" value="TYR29732.1"/>
    <property type="molecule type" value="Genomic_DNA"/>
</dbReference>
<keyword evidence="2" id="KW-0808">Transferase</keyword>
<dbReference type="AlphaFoldDB" id="A0A5D4GP02"/>
<organism evidence="2 3">
    <name type="scientific">Neoaquamicrobium microcysteis</name>
    <dbReference type="NCBI Taxonomy" id="2682781"/>
    <lineage>
        <taxon>Bacteria</taxon>
        <taxon>Pseudomonadati</taxon>
        <taxon>Pseudomonadota</taxon>
        <taxon>Alphaproteobacteria</taxon>
        <taxon>Hyphomicrobiales</taxon>
        <taxon>Phyllobacteriaceae</taxon>
        <taxon>Neoaquamicrobium</taxon>
    </lineage>
</organism>
<accession>A0A5D4GP02</accession>
<dbReference type="Gene3D" id="3.40.630.30">
    <property type="match status" value="1"/>
</dbReference>
<feature type="domain" description="N-acetyltransferase" evidence="1">
    <location>
        <begin position="155"/>
        <end position="301"/>
    </location>
</feature>